<proteinExistence type="predicted"/>
<reference evidence="2" key="1">
    <citation type="journal article" date="2007" name="Plant Cell">
        <title>Dothideomycete-plant interactions illuminated by genome sequencing and EST analysis of the wheat pathogen Stagonospora nodorum.</title>
        <authorList>
            <person name="Hane J.K."/>
            <person name="Lowe R.G."/>
            <person name="Solomon P.S."/>
            <person name="Tan K.C."/>
            <person name="Schoch C.L."/>
            <person name="Spatafora J.W."/>
            <person name="Crous P.W."/>
            <person name="Kodira C."/>
            <person name="Birren B.W."/>
            <person name="Galagan J.E."/>
            <person name="Torriani S.F."/>
            <person name="McDonald B.A."/>
            <person name="Oliver R.P."/>
        </authorList>
    </citation>
    <scope>NUCLEOTIDE SEQUENCE [LARGE SCALE GENOMIC DNA]</scope>
    <source>
        <strain evidence="2">SN15 / ATCC MYA-4574 / FGSC 10173</strain>
    </source>
</reference>
<dbReference type="InParanoid" id="Q0V6V4"/>
<dbReference type="HOGENOM" id="CLU_2776758_0_0_1"/>
<dbReference type="Proteomes" id="UP000001055">
    <property type="component" value="Unassembled WGS sequence"/>
</dbReference>
<name>Q0V6V4_PHANO</name>
<dbReference type="GeneID" id="5967660"/>
<dbReference type="RefSeq" id="XP_001790951.1">
    <property type="nucleotide sequence ID" value="XM_001790899.1"/>
</dbReference>
<dbReference type="AlphaFoldDB" id="Q0V6V4"/>
<organism evidence="1 2">
    <name type="scientific">Phaeosphaeria nodorum (strain SN15 / ATCC MYA-4574 / FGSC 10173)</name>
    <name type="common">Glume blotch fungus</name>
    <name type="synonym">Parastagonospora nodorum</name>
    <dbReference type="NCBI Taxonomy" id="321614"/>
    <lineage>
        <taxon>Eukaryota</taxon>
        <taxon>Fungi</taxon>
        <taxon>Dikarya</taxon>
        <taxon>Ascomycota</taxon>
        <taxon>Pezizomycotina</taxon>
        <taxon>Dothideomycetes</taxon>
        <taxon>Pleosporomycetidae</taxon>
        <taxon>Pleosporales</taxon>
        <taxon>Pleosporineae</taxon>
        <taxon>Phaeosphaeriaceae</taxon>
        <taxon>Parastagonospora</taxon>
    </lineage>
</organism>
<dbReference type="EMBL" id="CH445325">
    <property type="protein sequence ID" value="EAT91755.1"/>
    <property type="molecule type" value="Genomic_DNA"/>
</dbReference>
<evidence type="ECO:0000313" key="2">
    <source>
        <dbReference type="Proteomes" id="UP000001055"/>
    </source>
</evidence>
<dbReference type="KEGG" id="pno:SNOG_00260"/>
<gene>
    <name evidence="1" type="ORF">SNOG_00260</name>
</gene>
<evidence type="ECO:0000313" key="1">
    <source>
        <dbReference type="EMBL" id="EAT91755.1"/>
    </source>
</evidence>
<sequence>MQHTYYKCNYRKSIDSKLAQADVETARENEFASGMNANQHHIRLRLNVDQWRSGQAAVKQAHITTETGL</sequence>
<protein>
    <submittedName>
        <fullName evidence="1">Uncharacterized protein</fullName>
    </submittedName>
</protein>
<accession>Q0V6V4</accession>